<reference evidence="2 3" key="1">
    <citation type="submission" date="2018-06" db="EMBL/GenBank/DDBJ databases">
        <title>Comparative genomics reveals the genomic features of Rhizophagus irregularis, R. cerebriforme, R. diaphanum and Gigaspora rosea, and their symbiotic lifestyle signature.</title>
        <authorList>
            <person name="Morin E."/>
            <person name="San Clemente H."/>
            <person name="Chen E.C.H."/>
            <person name="De La Providencia I."/>
            <person name="Hainaut M."/>
            <person name="Kuo A."/>
            <person name="Kohler A."/>
            <person name="Murat C."/>
            <person name="Tang N."/>
            <person name="Roy S."/>
            <person name="Loubradou J."/>
            <person name="Henrissat B."/>
            <person name="Grigoriev I.V."/>
            <person name="Corradi N."/>
            <person name="Roux C."/>
            <person name="Martin F.M."/>
        </authorList>
    </citation>
    <scope>NUCLEOTIDE SEQUENCE [LARGE SCALE GENOMIC DNA]</scope>
    <source>
        <strain evidence="2 3">DAOM 194757</strain>
    </source>
</reference>
<comment type="caution">
    <text evidence="2">The sequence shown here is derived from an EMBL/GenBank/DDBJ whole genome shotgun (WGS) entry which is preliminary data.</text>
</comment>
<feature type="signal peptide" evidence="1">
    <location>
        <begin position="1"/>
        <end position="28"/>
    </location>
</feature>
<proteinExistence type="predicted"/>
<name>A0A397USC7_9GLOM</name>
<organism evidence="2 3">
    <name type="scientific">Gigaspora rosea</name>
    <dbReference type="NCBI Taxonomy" id="44941"/>
    <lineage>
        <taxon>Eukaryota</taxon>
        <taxon>Fungi</taxon>
        <taxon>Fungi incertae sedis</taxon>
        <taxon>Mucoromycota</taxon>
        <taxon>Glomeromycotina</taxon>
        <taxon>Glomeromycetes</taxon>
        <taxon>Diversisporales</taxon>
        <taxon>Gigasporaceae</taxon>
        <taxon>Gigaspora</taxon>
    </lineage>
</organism>
<sequence>MMFRMRDFFIFLAIALLIMVQTNIQVESTPVIQPVCSPCPPCRGVAVKRYSCYMACPACAY</sequence>
<keyword evidence="3" id="KW-1185">Reference proteome</keyword>
<evidence type="ECO:0000313" key="2">
    <source>
        <dbReference type="EMBL" id="RIB13130.1"/>
    </source>
</evidence>
<evidence type="ECO:0000313" key="3">
    <source>
        <dbReference type="Proteomes" id="UP000266673"/>
    </source>
</evidence>
<protein>
    <recommendedName>
        <fullName evidence="4">Membrane anchor Opy2 N-terminal domain-containing protein</fullName>
    </recommendedName>
</protein>
<dbReference type="EMBL" id="QKWP01000953">
    <property type="protein sequence ID" value="RIB13130.1"/>
    <property type="molecule type" value="Genomic_DNA"/>
</dbReference>
<dbReference type="Proteomes" id="UP000266673">
    <property type="component" value="Unassembled WGS sequence"/>
</dbReference>
<keyword evidence="1" id="KW-0732">Signal</keyword>
<evidence type="ECO:0000256" key="1">
    <source>
        <dbReference type="SAM" id="SignalP"/>
    </source>
</evidence>
<dbReference type="AlphaFoldDB" id="A0A397USC7"/>
<feature type="chain" id="PRO_5017434922" description="Membrane anchor Opy2 N-terminal domain-containing protein" evidence="1">
    <location>
        <begin position="29"/>
        <end position="61"/>
    </location>
</feature>
<dbReference type="OrthoDB" id="2464294at2759"/>
<accession>A0A397USC7</accession>
<evidence type="ECO:0008006" key="4">
    <source>
        <dbReference type="Google" id="ProtNLM"/>
    </source>
</evidence>
<gene>
    <name evidence="2" type="ORF">C2G38_2099088</name>
</gene>